<organism evidence="2 3">
    <name type="scientific">Marchantia polymorpha subsp. ruderalis</name>
    <dbReference type="NCBI Taxonomy" id="1480154"/>
    <lineage>
        <taxon>Eukaryota</taxon>
        <taxon>Viridiplantae</taxon>
        <taxon>Streptophyta</taxon>
        <taxon>Embryophyta</taxon>
        <taxon>Marchantiophyta</taxon>
        <taxon>Marchantiopsida</taxon>
        <taxon>Marchantiidae</taxon>
        <taxon>Marchantiales</taxon>
        <taxon>Marchantiaceae</taxon>
        <taxon>Marchantia</taxon>
    </lineage>
</organism>
<dbReference type="Proteomes" id="UP000077202">
    <property type="component" value="Unassembled WGS sequence"/>
</dbReference>
<proteinExistence type="predicted"/>
<dbReference type="AlphaFoldDB" id="A0A176WHP6"/>
<comment type="caution">
    <text evidence="2">The sequence shown here is derived from an EMBL/GenBank/DDBJ whole genome shotgun (WGS) entry which is preliminary data.</text>
</comment>
<dbReference type="EMBL" id="LVLJ01000958">
    <property type="protein sequence ID" value="OAE31852.1"/>
    <property type="molecule type" value="Genomic_DNA"/>
</dbReference>
<evidence type="ECO:0000313" key="3">
    <source>
        <dbReference type="Proteomes" id="UP000077202"/>
    </source>
</evidence>
<name>A0A176WHP6_MARPO</name>
<protein>
    <submittedName>
        <fullName evidence="2">Uncharacterized protein</fullName>
    </submittedName>
</protein>
<evidence type="ECO:0000313" key="2">
    <source>
        <dbReference type="EMBL" id="OAE31852.1"/>
    </source>
</evidence>
<feature type="compositionally biased region" description="Polar residues" evidence="1">
    <location>
        <begin position="7"/>
        <end position="26"/>
    </location>
</feature>
<sequence>MHVYTSCEGTNCSSHPMNASSTNTLARASDSDSDSGEVHDPPDRLVLSRGRPFGGEHLLKVQWIPASETLNRERELSDKAWRPLGSPNAATAPFLLSSDRTEQNRSTIVRFLFLLVLWTKESLATKPSA</sequence>
<feature type="region of interest" description="Disordered" evidence="1">
    <location>
        <begin position="1"/>
        <end position="45"/>
    </location>
</feature>
<evidence type="ECO:0000256" key="1">
    <source>
        <dbReference type="SAM" id="MobiDB-lite"/>
    </source>
</evidence>
<gene>
    <name evidence="2" type="ORF">AXG93_1276s1060</name>
</gene>
<reference evidence="2" key="1">
    <citation type="submission" date="2016-03" db="EMBL/GenBank/DDBJ databases">
        <title>Mechanisms controlling the formation of the plant cell surface in tip-growing cells are functionally conserved among land plants.</title>
        <authorList>
            <person name="Honkanen S."/>
            <person name="Jones V.A."/>
            <person name="Morieri G."/>
            <person name="Champion C."/>
            <person name="Hetherington A.J."/>
            <person name="Kelly S."/>
            <person name="Saint-Marcoux D."/>
            <person name="Proust H."/>
            <person name="Prescott H."/>
            <person name="Dolan L."/>
        </authorList>
    </citation>
    <scope>NUCLEOTIDE SEQUENCE [LARGE SCALE GENOMIC DNA]</scope>
    <source>
        <tissue evidence="2">Whole gametophyte</tissue>
    </source>
</reference>
<accession>A0A176WHP6</accession>
<keyword evidence="3" id="KW-1185">Reference proteome</keyword>